<gene>
    <name evidence="3" type="ORF">FA13DRAFT_1815608</name>
</gene>
<feature type="region of interest" description="Disordered" evidence="1">
    <location>
        <begin position="1"/>
        <end position="69"/>
    </location>
</feature>
<feature type="compositionally biased region" description="Pro residues" evidence="1">
    <location>
        <begin position="42"/>
        <end position="55"/>
    </location>
</feature>
<keyword evidence="2" id="KW-0812">Transmembrane</keyword>
<feature type="region of interest" description="Disordered" evidence="1">
    <location>
        <begin position="876"/>
        <end position="898"/>
    </location>
</feature>
<comment type="caution">
    <text evidence="3">The sequence shown here is derived from an EMBL/GenBank/DDBJ whole genome shotgun (WGS) entry which is preliminary data.</text>
</comment>
<keyword evidence="2" id="KW-0472">Membrane</keyword>
<feature type="region of interest" description="Disordered" evidence="1">
    <location>
        <begin position="495"/>
        <end position="515"/>
    </location>
</feature>
<evidence type="ECO:0000256" key="2">
    <source>
        <dbReference type="SAM" id="Phobius"/>
    </source>
</evidence>
<keyword evidence="4" id="KW-1185">Reference proteome</keyword>
<protein>
    <recommendedName>
        <fullName evidence="5">Transcription factor hoxa13</fullName>
    </recommendedName>
</protein>
<dbReference type="EMBL" id="QPFP01000029">
    <property type="protein sequence ID" value="TEB29138.1"/>
    <property type="molecule type" value="Genomic_DNA"/>
</dbReference>
<feature type="transmembrane region" description="Helical" evidence="2">
    <location>
        <begin position="75"/>
        <end position="93"/>
    </location>
</feature>
<dbReference type="OrthoDB" id="3260408at2759"/>
<proteinExistence type="predicted"/>
<evidence type="ECO:0008006" key="5">
    <source>
        <dbReference type="Google" id="ProtNLM"/>
    </source>
</evidence>
<keyword evidence="2" id="KW-1133">Transmembrane helix</keyword>
<dbReference type="AlphaFoldDB" id="A0A4Y7T5A9"/>
<dbReference type="Proteomes" id="UP000298030">
    <property type="component" value="Unassembled WGS sequence"/>
</dbReference>
<feature type="compositionally biased region" description="Basic residues" evidence="1">
    <location>
        <begin position="59"/>
        <end position="69"/>
    </location>
</feature>
<name>A0A4Y7T5A9_COPMI</name>
<accession>A0A4Y7T5A9</accession>
<evidence type="ECO:0000256" key="1">
    <source>
        <dbReference type="SAM" id="MobiDB-lite"/>
    </source>
</evidence>
<organism evidence="3 4">
    <name type="scientific">Coprinellus micaceus</name>
    <name type="common">Glistening ink-cap mushroom</name>
    <name type="synonym">Coprinus micaceus</name>
    <dbReference type="NCBI Taxonomy" id="71717"/>
    <lineage>
        <taxon>Eukaryota</taxon>
        <taxon>Fungi</taxon>
        <taxon>Dikarya</taxon>
        <taxon>Basidiomycota</taxon>
        <taxon>Agaricomycotina</taxon>
        <taxon>Agaricomycetes</taxon>
        <taxon>Agaricomycetidae</taxon>
        <taxon>Agaricales</taxon>
        <taxon>Agaricineae</taxon>
        <taxon>Psathyrellaceae</taxon>
        <taxon>Coprinellus</taxon>
    </lineage>
</organism>
<dbReference type="STRING" id="71717.A0A4Y7T5A9"/>
<feature type="compositionally biased region" description="Polar residues" evidence="1">
    <location>
        <begin position="1"/>
        <end position="24"/>
    </location>
</feature>
<evidence type="ECO:0000313" key="3">
    <source>
        <dbReference type="EMBL" id="TEB29138.1"/>
    </source>
</evidence>
<evidence type="ECO:0000313" key="4">
    <source>
        <dbReference type="Proteomes" id="UP000298030"/>
    </source>
</evidence>
<sequence length="923" mass="101272">MTWETEATQNPAPAVASRTNSTQAIPRKPKHTTSPQKNDEQPQPPPAPSSSPNTPPRDTKRRVKKKQRPPRTLGFFDRIFLLSLFGFIVYAATVCTSQTTRSLPFHEQPVACRTLITYRTAILEPYLVPPAKQIYSHTLGHPQVRSQIAPYLNKLQQHIQLAIKVAKSVNERAIQPATNLLYGRMLKGYVLPWYYRAFLPRYNQYVAPRLQIGWEHGVKAPLKPYTALAKVHARNAQVYVHKNIIHPVKAQWHALQPQLVQIQGQVQPTLALVYSKAQPAISTALVKANEFTQLVWQQSRPYALKAVKYAEVYFGVALKEGGKARRTYVDPHVRKILDKVSSETSARAEKTRNPVEEELYDDAGFQVLEALQAEPTSVTSDEPTPTESTLKAPIEVGVTPTTPDAADSVPPTASPVENVDGVTSFSEPATTISSEEAEALTIAVSVAEQSAEGATGTVDVDAAIAEPSGPAHDVEEAVKEKIAHIMVDEEKVEEERLTTASQTLTGAPASETPAQEDDLDDFLSDLGIDADTEIVHEHAEEAAQALQDAYDAHTQQPLEPVEDVIPEFTEEELAERKKQETAAKRTRILRRHQEWEEKIAKLVEDQKVKVGEDVDEVRSSAAAELVEKGGLGKTKMGSIEKQGEKLVKGLEAYLTKVEQRSDKWKSGEDEQVRKDRSGKEKDKWEEVVAKVDARFDAVVKGVQGEVHEWYVGIRTKEGGVAVEAAAPIKHLAESAQADLAMDYAWLDDVTYQDWQNYHDLVRTYEAFEQEAAGAIQSSTAAPGTPTPSWLTLSSPDPLIVALDDLQRELDDIVAGFEYALGGLKRRAAGILAISESEAESGGTFSIKRERGELVDDMRGVPGYKPAPAAAETATILPVSPPAPGTGKGSGSEEEQRVDDAAKIFVGKSKVQVEEAIGRAVGEL</sequence>
<reference evidence="3 4" key="1">
    <citation type="journal article" date="2019" name="Nat. Ecol. Evol.">
        <title>Megaphylogeny resolves global patterns of mushroom evolution.</title>
        <authorList>
            <person name="Varga T."/>
            <person name="Krizsan K."/>
            <person name="Foldi C."/>
            <person name="Dima B."/>
            <person name="Sanchez-Garcia M."/>
            <person name="Sanchez-Ramirez S."/>
            <person name="Szollosi G.J."/>
            <person name="Szarkandi J.G."/>
            <person name="Papp V."/>
            <person name="Albert L."/>
            <person name="Andreopoulos W."/>
            <person name="Angelini C."/>
            <person name="Antonin V."/>
            <person name="Barry K.W."/>
            <person name="Bougher N.L."/>
            <person name="Buchanan P."/>
            <person name="Buyck B."/>
            <person name="Bense V."/>
            <person name="Catcheside P."/>
            <person name="Chovatia M."/>
            <person name="Cooper J."/>
            <person name="Damon W."/>
            <person name="Desjardin D."/>
            <person name="Finy P."/>
            <person name="Geml J."/>
            <person name="Haridas S."/>
            <person name="Hughes K."/>
            <person name="Justo A."/>
            <person name="Karasinski D."/>
            <person name="Kautmanova I."/>
            <person name="Kiss B."/>
            <person name="Kocsube S."/>
            <person name="Kotiranta H."/>
            <person name="LaButti K.M."/>
            <person name="Lechner B.E."/>
            <person name="Liimatainen K."/>
            <person name="Lipzen A."/>
            <person name="Lukacs Z."/>
            <person name="Mihaltcheva S."/>
            <person name="Morgado L.N."/>
            <person name="Niskanen T."/>
            <person name="Noordeloos M.E."/>
            <person name="Ohm R.A."/>
            <person name="Ortiz-Santana B."/>
            <person name="Ovrebo C."/>
            <person name="Racz N."/>
            <person name="Riley R."/>
            <person name="Savchenko A."/>
            <person name="Shiryaev A."/>
            <person name="Soop K."/>
            <person name="Spirin V."/>
            <person name="Szebenyi C."/>
            <person name="Tomsovsky M."/>
            <person name="Tulloss R.E."/>
            <person name="Uehling J."/>
            <person name="Grigoriev I.V."/>
            <person name="Vagvolgyi C."/>
            <person name="Papp T."/>
            <person name="Martin F.M."/>
            <person name="Miettinen O."/>
            <person name="Hibbett D.S."/>
            <person name="Nagy L.G."/>
        </authorList>
    </citation>
    <scope>NUCLEOTIDE SEQUENCE [LARGE SCALE GENOMIC DNA]</scope>
    <source>
        <strain evidence="3 4">FP101781</strain>
    </source>
</reference>
<feature type="region of interest" description="Disordered" evidence="1">
    <location>
        <begin position="401"/>
        <end position="421"/>
    </location>
</feature>